<evidence type="ECO:0000313" key="2">
    <source>
        <dbReference type="EMBL" id="EYC27780.1"/>
    </source>
</evidence>
<organism evidence="2 3">
    <name type="scientific">Ancylostoma ceylanicum</name>
    <dbReference type="NCBI Taxonomy" id="53326"/>
    <lineage>
        <taxon>Eukaryota</taxon>
        <taxon>Metazoa</taxon>
        <taxon>Ecdysozoa</taxon>
        <taxon>Nematoda</taxon>
        <taxon>Chromadorea</taxon>
        <taxon>Rhabditida</taxon>
        <taxon>Rhabditina</taxon>
        <taxon>Rhabditomorpha</taxon>
        <taxon>Strongyloidea</taxon>
        <taxon>Ancylostomatidae</taxon>
        <taxon>Ancylostomatinae</taxon>
        <taxon>Ancylostoma</taxon>
    </lineage>
</organism>
<comment type="caution">
    <text evidence="2">The sequence shown here is derived from an EMBL/GenBank/DDBJ whole genome shotgun (WGS) entry which is preliminary data.</text>
</comment>
<proteinExistence type="predicted"/>
<evidence type="ECO:0000313" key="3">
    <source>
        <dbReference type="Proteomes" id="UP000024635"/>
    </source>
</evidence>
<sequence>MSAAHHLRLPSWFSGSHFQEWRQDLKDIVSFCLLHRLLHVKEKSGLIYAEYRCFQKQFQADNTFAAPCISPESASRGDSQSANNQTRKRDDTLPLRKRSLGNMRAKNHGYFMPPVMANFH</sequence>
<feature type="compositionally biased region" description="Polar residues" evidence="1">
    <location>
        <begin position="72"/>
        <end position="85"/>
    </location>
</feature>
<dbReference type="Proteomes" id="UP000024635">
    <property type="component" value="Unassembled WGS sequence"/>
</dbReference>
<feature type="region of interest" description="Disordered" evidence="1">
    <location>
        <begin position="69"/>
        <end position="98"/>
    </location>
</feature>
<protein>
    <submittedName>
        <fullName evidence="2">Uncharacterized protein</fullName>
    </submittedName>
</protein>
<evidence type="ECO:0000256" key="1">
    <source>
        <dbReference type="SAM" id="MobiDB-lite"/>
    </source>
</evidence>
<accession>A0A016VK21</accession>
<keyword evidence="3" id="KW-1185">Reference proteome</keyword>
<dbReference type="EMBL" id="JARK01001344">
    <property type="protein sequence ID" value="EYC27780.1"/>
    <property type="molecule type" value="Genomic_DNA"/>
</dbReference>
<dbReference type="AlphaFoldDB" id="A0A016VK21"/>
<name>A0A016VK21_9BILA</name>
<gene>
    <name evidence="2" type="primary">Acey_s0008.g18</name>
    <name evidence="2" type="ORF">Y032_0008g18</name>
</gene>
<reference evidence="3" key="1">
    <citation type="journal article" date="2015" name="Nat. Genet.">
        <title>The genome and transcriptome of the zoonotic hookworm Ancylostoma ceylanicum identify infection-specific gene families.</title>
        <authorList>
            <person name="Schwarz E.M."/>
            <person name="Hu Y."/>
            <person name="Antoshechkin I."/>
            <person name="Miller M.M."/>
            <person name="Sternberg P.W."/>
            <person name="Aroian R.V."/>
        </authorList>
    </citation>
    <scope>NUCLEOTIDE SEQUENCE</scope>
    <source>
        <strain evidence="3">HY135</strain>
    </source>
</reference>